<name>A0A8S9QJH8_BRACR</name>
<sequence>MLEARWQPPHCRVSGQEIIPGQLWSSFERPADLAASPRAEMPRVDQFTARRAHPAATPCSSAI</sequence>
<reference evidence="1" key="1">
    <citation type="submission" date="2019-12" db="EMBL/GenBank/DDBJ databases">
        <title>Genome sequencing and annotation of Brassica cretica.</title>
        <authorList>
            <person name="Studholme D.J."/>
            <person name="Sarris P."/>
        </authorList>
    </citation>
    <scope>NUCLEOTIDE SEQUENCE</scope>
    <source>
        <strain evidence="1">PFS-109/04</strain>
        <tissue evidence="1">Leaf</tissue>
    </source>
</reference>
<protein>
    <submittedName>
        <fullName evidence="1">Uncharacterized protein</fullName>
    </submittedName>
</protein>
<dbReference type="AlphaFoldDB" id="A0A8S9QJH8"/>
<proteinExistence type="predicted"/>
<accession>A0A8S9QJH8</accession>
<organism evidence="1 2">
    <name type="scientific">Brassica cretica</name>
    <name type="common">Mustard</name>
    <dbReference type="NCBI Taxonomy" id="69181"/>
    <lineage>
        <taxon>Eukaryota</taxon>
        <taxon>Viridiplantae</taxon>
        <taxon>Streptophyta</taxon>
        <taxon>Embryophyta</taxon>
        <taxon>Tracheophyta</taxon>
        <taxon>Spermatophyta</taxon>
        <taxon>Magnoliopsida</taxon>
        <taxon>eudicotyledons</taxon>
        <taxon>Gunneridae</taxon>
        <taxon>Pentapetalae</taxon>
        <taxon>rosids</taxon>
        <taxon>malvids</taxon>
        <taxon>Brassicales</taxon>
        <taxon>Brassicaceae</taxon>
        <taxon>Brassiceae</taxon>
        <taxon>Brassica</taxon>
    </lineage>
</organism>
<dbReference type="EMBL" id="QGKX02001290">
    <property type="protein sequence ID" value="KAF3540881.1"/>
    <property type="molecule type" value="Genomic_DNA"/>
</dbReference>
<gene>
    <name evidence="1" type="ORF">F2Q69_00019395</name>
</gene>
<evidence type="ECO:0000313" key="1">
    <source>
        <dbReference type="EMBL" id="KAF3540881.1"/>
    </source>
</evidence>
<comment type="caution">
    <text evidence="1">The sequence shown here is derived from an EMBL/GenBank/DDBJ whole genome shotgun (WGS) entry which is preliminary data.</text>
</comment>
<evidence type="ECO:0000313" key="2">
    <source>
        <dbReference type="Proteomes" id="UP000712600"/>
    </source>
</evidence>
<dbReference type="Proteomes" id="UP000712600">
    <property type="component" value="Unassembled WGS sequence"/>
</dbReference>